<name>C0E0N4_9CORY</name>
<dbReference type="EMBL" id="ACEB01000004">
    <property type="protein sequence ID" value="EEG28125.1"/>
    <property type="molecule type" value="Genomic_DNA"/>
</dbReference>
<evidence type="ECO:0000313" key="4">
    <source>
        <dbReference type="Proteomes" id="UP000006247"/>
    </source>
</evidence>
<accession>C0E0N4</accession>
<reference evidence="3 4" key="1">
    <citation type="submission" date="2009-01" db="EMBL/GenBank/DDBJ databases">
        <authorList>
            <person name="Fulton L."/>
            <person name="Clifton S."/>
            <person name="Chinwalla A.T."/>
            <person name="Mitreva M."/>
            <person name="Sodergren E."/>
            <person name="Weinstock G."/>
            <person name="Clifton S."/>
            <person name="Dooling D.J."/>
            <person name="Fulton B."/>
            <person name="Minx P."/>
            <person name="Pepin K.H."/>
            <person name="Johnson M."/>
            <person name="Bhonagiri V."/>
            <person name="Nash W.E."/>
            <person name="Mardis E.R."/>
            <person name="Wilson R.K."/>
        </authorList>
    </citation>
    <scope>NUCLEOTIDE SEQUENCE [LARGE SCALE GENOMIC DNA]</scope>
    <source>
        <strain evidence="3 4">ATCC 33806</strain>
    </source>
</reference>
<feature type="compositionally biased region" description="Basic and acidic residues" evidence="1">
    <location>
        <begin position="310"/>
        <end position="319"/>
    </location>
</feature>
<dbReference type="RefSeq" id="WP_005519854.1">
    <property type="nucleotide sequence ID" value="NZ_EQ973328.1"/>
</dbReference>
<dbReference type="Proteomes" id="UP000006247">
    <property type="component" value="Unassembled WGS sequence"/>
</dbReference>
<evidence type="ECO:0000259" key="2">
    <source>
        <dbReference type="Pfam" id="PF04480"/>
    </source>
</evidence>
<organism evidence="3 4">
    <name type="scientific">Corynebacterium matruchotii ATCC 33806</name>
    <dbReference type="NCBI Taxonomy" id="566549"/>
    <lineage>
        <taxon>Bacteria</taxon>
        <taxon>Bacillati</taxon>
        <taxon>Actinomycetota</taxon>
        <taxon>Actinomycetes</taxon>
        <taxon>Mycobacteriales</taxon>
        <taxon>Corynebacteriaceae</taxon>
        <taxon>Corynebacterium</taxon>
    </lineage>
</organism>
<feature type="region of interest" description="Disordered" evidence="1">
    <location>
        <begin position="309"/>
        <end position="331"/>
    </location>
</feature>
<gene>
    <name evidence="3" type="ORF">CORMATOL_00534</name>
</gene>
<dbReference type="HOGENOM" id="CLU_052626_1_0_11"/>
<proteinExistence type="predicted"/>
<feature type="domain" description="DUF559" evidence="2">
    <location>
        <begin position="212"/>
        <end position="292"/>
    </location>
</feature>
<sequence length="331" mass="38851">MILKIKIDFYQEESSMMLQLVRRPYRLTKEFERAHIQLTRTWWTPLLEYQQARSFEQFALHIRAVNRSIKTAVIVGFAAAYIHGIPTLNKEKCLVVCLNLPGDRHPPSSRQCTEIMHYRDAALPESDITEVSGKRVTTIERTFVDFCVMYDELESLAFVEAAMRNGNSHEQFQEYLHEHAGQRGVAKAQRILDRAYDIIDSVQETSMRYQMEAQFPTHKISPQVMIGNYRVDHLMDDYIIVELDGRVKYTEEFAWENGTTVTEIFRKQVSRERYLLSLGYHVLRFYPDELDDLLIPTIRRILAQNPHRISPNEHYDPHSDGPPPWTSWWAS</sequence>
<dbReference type="InterPro" id="IPR007569">
    <property type="entry name" value="DUF559"/>
</dbReference>
<protein>
    <recommendedName>
        <fullName evidence="2">DUF559 domain-containing protein</fullName>
    </recommendedName>
</protein>
<comment type="caution">
    <text evidence="3">The sequence shown here is derived from an EMBL/GenBank/DDBJ whole genome shotgun (WGS) entry which is preliminary data.</text>
</comment>
<evidence type="ECO:0000313" key="3">
    <source>
        <dbReference type="EMBL" id="EEG28125.1"/>
    </source>
</evidence>
<evidence type="ECO:0000256" key="1">
    <source>
        <dbReference type="SAM" id="MobiDB-lite"/>
    </source>
</evidence>
<dbReference type="Gene3D" id="3.40.960.10">
    <property type="entry name" value="VSR Endonuclease"/>
    <property type="match status" value="1"/>
</dbReference>
<dbReference type="AlphaFoldDB" id="C0E0N4"/>
<dbReference type="Pfam" id="PF04480">
    <property type="entry name" value="DUF559"/>
    <property type="match status" value="1"/>
</dbReference>